<sequence>MERLLDRKIKIIWDFRGPGAARTAEHYLKHLKEFVDVEELKYDLGGVEHHSPVHSIAYLVVAEFELQEVRSLLKPHRGQVYDKEL</sequence>
<evidence type="ECO:0000313" key="1">
    <source>
        <dbReference type="EMBL" id="MDF0708861.1"/>
    </source>
</evidence>
<reference evidence="1 2" key="1">
    <citation type="submission" date="2023-03" db="EMBL/GenBank/DDBJ databases">
        <title>Muricauda XX sp. nov. and Muricauda XXX sp. nov., two novel species isolated from Okinawa Trough.</title>
        <authorList>
            <person name="Cao W."/>
            <person name="Deng X."/>
        </authorList>
    </citation>
    <scope>NUCLEOTIDE SEQUENCE [LARGE SCALE GENOMIC DNA]</scope>
    <source>
        <strain evidence="1 2">81s02</strain>
    </source>
</reference>
<gene>
    <name evidence="1" type="ORF">PY091_16720</name>
</gene>
<evidence type="ECO:0008006" key="3">
    <source>
        <dbReference type="Google" id="ProtNLM"/>
    </source>
</evidence>
<dbReference type="Proteomes" id="UP001217083">
    <property type="component" value="Unassembled WGS sequence"/>
</dbReference>
<accession>A0ABT5XSI8</accession>
<dbReference type="EMBL" id="JARFVA010000007">
    <property type="protein sequence ID" value="MDF0708861.1"/>
    <property type="molecule type" value="Genomic_DNA"/>
</dbReference>
<comment type="caution">
    <text evidence="1">The sequence shown here is derived from an EMBL/GenBank/DDBJ whole genome shotgun (WGS) entry which is preliminary data.</text>
</comment>
<protein>
    <recommendedName>
        <fullName evidence="3">HEPN domain-containing protein</fullName>
    </recommendedName>
</protein>
<name>A0ABT5XSI8_9FLAO</name>
<proteinExistence type="predicted"/>
<keyword evidence="2" id="KW-1185">Reference proteome</keyword>
<dbReference type="RefSeq" id="WP_275650657.1">
    <property type="nucleotide sequence ID" value="NZ_JARFVA010000007.1"/>
</dbReference>
<organism evidence="1 2">
    <name type="scientific">Flagellimonas okinawensis</name>
    <dbReference type="NCBI Taxonomy" id="3031324"/>
    <lineage>
        <taxon>Bacteria</taxon>
        <taxon>Pseudomonadati</taxon>
        <taxon>Bacteroidota</taxon>
        <taxon>Flavobacteriia</taxon>
        <taxon>Flavobacteriales</taxon>
        <taxon>Flavobacteriaceae</taxon>
        <taxon>Flagellimonas</taxon>
    </lineage>
</organism>
<evidence type="ECO:0000313" key="2">
    <source>
        <dbReference type="Proteomes" id="UP001217083"/>
    </source>
</evidence>